<evidence type="ECO:0000313" key="1">
    <source>
        <dbReference type="EMBL" id="KAH7903578.1"/>
    </source>
</evidence>
<sequence>MIFHEESNEFGDSDVDPSTVASFSYLHLLSQTKNRKLLLTCCCPSFLIVHTGPNLLVMAGVVTEKCIVQRLTDYMFLPIKSTFDNDQPARIGHILYALRESIERLKLWYDETLKTACLYDPDHPAPHPRFFPTPDTCVIAGRTTKFTYLQPLKRHATCVTYLARTDSDTPSYVVVKFTRRYGREAHEEMAAAGFAPRLLYFGPIGVTEDAPSYDSLRMVVMEFVDGTSADDANPLPAALHSQLQRAVGHLHSKQFVFGDLRPSNIMIAKDDTVKLVDFDWAGEDGAVRYPVSMSGSVPWPAGVAGCELIRKQHDIDMLAMLR</sequence>
<reference evidence="1" key="1">
    <citation type="journal article" date="2021" name="New Phytol.">
        <title>Evolutionary innovations through gain and loss of genes in the ectomycorrhizal Boletales.</title>
        <authorList>
            <person name="Wu G."/>
            <person name="Miyauchi S."/>
            <person name="Morin E."/>
            <person name="Kuo A."/>
            <person name="Drula E."/>
            <person name="Varga T."/>
            <person name="Kohler A."/>
            <person name="Feng B."/>
            <person name="Cao Y."/>
            <person name="Lipzen A."/>
            <person name="Daum C."/>
            <person name="Hundley H."/>
            <person name="Pangilinan J."/>
            <person name="Johnson J."/>
            <person name="Barry K."/>
            <person name="LaButti K."/>
            <person name="Ng V."/>
            <person name="Ahrendt S."/>
            <person name="Min B."/>
            <person name="Choi I.G."/>
            <person name="Park H."/>
            <person name="Plett J.M."/>
            <person name="Magnuson J."/>
            <person name="Spatafora J.W."/>
            <person name="Nagy L.G."/>
            <person name="Henrissat B."/>
            <person name="Grigoriev I.V."/>
            <person name="Yang Z.L."/>
            <person name="Xu J."/>
            <person name="Martin F.M."/>
        </authorList>
    </citation>
    <scope>NUCLEOTIDE SEQUENCE</scope>
    <source>
        <strain evidence="1">ATCC 28755</strain>
    </source>
</reference>
<gene>
    <name evidence="1" type="ORF">BJ138DRAFT_117996</name>
</gene>
<dbReference type="EMBL" id="MU268879">
    <property type="protein sequence ID" value="KAH7903578.1"/>
    <property type="molecule type" value="Genomic_DNA"/>
</dbReference>
<keyword evidence="2" id="KW-1185">Reference proteome</keyword>
<comment type="caution">
    <text evidence="1">The sequence shown here is derived from an EMBL/GenBank/DDBJ whole genome shotgun (WGS) entry which is preliminary data.</text>
</comment>
<proteinExistence type="predicted"/>
<protein>
    <submittedName>
        <fullName evidence="1">Kinase-like domain-containing protein</fullName>
    </submittedName>
</protein>
<dbReference type="Proteomes" id="UP000790377">
    <property type="component" value="Unassembled WGS sequence"/>
</dbReference>
<accession>A0ACB7ZRY8</accession>
<evidence type="ECO:0000313" key="2">
    <source>
        <dbReference type="Proteomes" id="UP000790377"/>
    </source>
</evidence>
<name>A0ACB7ZRY8_9AGAM</name>
<organism evidence="1 2">
    <name type="scientific">Hygrophoropsis aurantiaca</name>
    <dbReference type="NCBI Taxonomy" id="72124"/>
    <lineage>
        <taxon>Eukaryota</taxon>
        <taxon>Fungi</taxon>
        <taxon>Dikarya</taxon>
        <taxon>Basidiomycota</taxon>
        <taxon>Agaricomycotina</taxon>
        <taxon>Agaricomycetes</taxon>
        <taxon>Agaricomycetidae</taxon>
        <taxon>Boletales</taxon>
        <taxon>Coniophorineae</taxon>
        <taxon>Hygrophoropsidaceae</taxon>
        <taxon>Hygrophoropsis</taxon>
    </lineage>
</organism>